<comment type="caution">
    <text evidence="1">The sequence shown here is derived from an EMBL/GenBank/DDBJ whole genome shotgun (WGS) entry which is preliminary data.</text>
</comment>
<proteinExistence type="predicted"/>
<dbReference type="Gene3D" id="3.30.730.10">
    <property type="entry name" value="AP2/ERF domain"/>
    <property type="match status" value="1"/>
</dbReference>
<keyword evidence="2" id="KW-1185">Reference proteome</keyword>
<dbReference type="InterPro" id="IPR036955">
    <property type="entry name" value="AP2/ERF_dom_sf"/>
</dbReference>
<organism evidence="1 2">
    <name type="scientific">Euplotes crassus</name>
    <dbReference type="NCBI Taxonomy" id="5936"/>
    <lineage>
        <taxon>Eukaryota</taxon>
        <taxon>Sar</taxon>
        <taxon>Alveolata</taxon>
        <taxon>Ciliophora</taxon>
        <taxon>Intramacronucleata</taxon>
        <taxon>Spirotrichea</taxon>
        <taxon>Hypotrichia</taxon>
        <taxon>Euplotida</taxon>
        <taxon>Euplotidae</taxon>
        <taxon>Moneuplotes</taxon>
    </lineage>
</organism>
<dbReference type="EMBL" id="CAMPGE010026029">
    <property type="protein sequence ID" value="CAI2383731.1"/>
    <property type="molecule type" value="Genomic_DNA"/>
</dbReference>
<name>A0AAD1Y4G7_EUPCR</name>
<reference evidence="1" key="1">
    <citation type="submission" date="2023-07" db="EMBL/GenBank/DDBJ databases">
        <authorList>
            <consortium name="AG Swart"/>
            <person name="Singh M."/>
            <person name="Singh A."/>
            <person name="Seah K."/>
            <person name="Emmerich C."/>
        </authorList>
    </citation>
    <scope>NUCLEOTIDE SEQUENCE</scope>
    <source>
        <strain evidence="1">DP1</strain>
    </source>
</reference>
<gene>
    <name evidence="1" type="ORF">ECRASSUSDP1_LOCUS25241</name>
</gene>
<evidence type="ECO:0000313" key="2">
    <source>
        <dbReference type="Proteomes" id="UP001295684"/>
    </source>
</evidence>
<sequence>MNALTANILMFQPLGAQMGWVLLPTIPQLIPIVQVAQMIPDISAYCQCSFMDPECASSRVPFDKRADKPKEEFTPSERCTAKNSKEVALETINSDTKISKLDLVAITRKHKARGKILQRLSSLCSGSKILREIENIPDSDEFIIRATSKSQASEGANQAMRSRYIGVCHKNGMYNSYIVANGKKTYICGTRDEELSARYYDYCAILLHGRLATTNFSYTKRQLVEILTSVGTCSES</sequence>
<dbReference type="Proteomes" id="UP001295684">
    <property type="component" value="Unassembled WGS sequence"/>
</dbReference>
<evidence type="ECO:0008006" key="3">
    <source>
        <dbReference type="Google" id="ProtNLM"/>
    </source>
</evidence>
<protein>
    <recommendedName>
        <fullName evidence="3">AP2/ERF domain-containing protein</fullName>
    </recommendedName>
</protein>
<dbReference type="GO" id="GO:0003700">
    <property type="term" value="F:DNA-binding transcription factor activity"/>
    <property type="evidence" value="ECO:0007669"/>
    <property type="project" value="InterPro"/>
</dbReference>
<accession>A0AAD1Y4G7</accession>
<dbReference type="AlphaFoldDB" id="A0AAD1Y4G7"/>
<evidence type="ECO:0000313" key="1">
    <source>
        <dbReference type="EMBL" id="CAI2383731.1"/>
    </source>
</evidence>